<dbReference type="STRING" id="2015173.A0A026WY89"/>
<keyword evidence="2 4" id="KW-0862">Zinc</keyword>
<name>A0A026WY89_OOCBI</name>
<dbReference type="GO" id="GO:0046872">
    <property type="term" value="F:metal ion binding"/>
    <property type="evidence" value="ECO:0007669"/>
    <property type="project" value="UniProtKB-KW"/>
</dbReference>
<dbReference type="PROSITE" id="PS50023">
    <property type="entry name" value="LIM_DOMAIN_2"/>
    <property type="match status" value="1"/>
</dbReference>
<dbReference type="InterPro" id="IPR001781">
    <property type="entry name" value="Znf_LIM"/>
</dbReference>
<dbReference type="InterPro" id="IPR011524">
    <property type="entry name" value="SARAH_dom"/>
</dbReference>
<dbReference type="AlphaFoldDB" id="A0A026WY89"/>
<feature type="domain" description="LIM zinc-binding" evidence="5">
    <location>
        <begin position="2"/>
        <end position="69"/>
    </location>
</feature>
<dbReference type="CDD" id="cd21886">
    <property type="entry name" value="SARAH_RASSF2-like"/>
    <property type="match status" value="1"/>
</dbReference>
<dbReference type="Proteomes" id="UP000053097">
    <property type="component" value="Unassembled WGS sequence"/>
</dbReference>
<dbReference type="EMBL" id="KK107063">
    <property type="protein sequence ID" value="EZA61035.1"/>
    <property type="molecule type" value="Genomic_DNA"/>
</dbReference>
<keyword evidence="3 4" id="KW-0440">LIM domain</keyword>
<evidence type="ECO:0000259" key="6">
    <source>
        <dbReference type="PROSITE" id="PS50951"/>
    </source>
</evidence>
<dbReference type="Gene3D" id="2.10.110.10">
    <property type="entry name" value="Cysteine Rich Protein"/>
    <property type="match status" value="1"/>
</dbReference>
<protein>
    <submittedName>
        <fullName evidence="7">Ras association domain-containing protein</fullName>
    </submittedName>
</protein>
<dbReference type="GO" id="GO:0007165">
    <property type="term" value="P:signal transduction"/>
    <property type="evidence" value="ECO:0007669"/>
    <property type="project" value="InterPro"/>
</dbReference>
<reference evidence="7 8" key="1">
    <citation type="journal article" date="2014" name="Curr. Biol.">
        <title>The genome of the clonal raider ant Cerapachys biroi.</title>
        <authorList>
            <person name="Oxley P.R."/>
            <person name="Ji L."/>
            <person name="Fetter-Pruneda I."/>
            <person name="McKenzie S.K."/>
            <person name="Li C."/>
            <person name="Hu H."/>
            <person name="Zhang G."/>
            <person name="Kronauer D.J."/>
        </authorList>
    </citation>
    <scope>NUCLEOTIDE SEQUENCE [LARGE SCALE GENOMIC DNA]</scope>
</reference>
<dbReference type="PROSITE" id="PS00478">
    <property type="entry name" value="LIM_DOMAIN_1"/>
    <property type="match status" value="1"/>
</dbReference>
<dbReference type="SUPFAM" id="SSF57716">
    <property type="entry name" value="Glucocorticoid receptor-like (DNA-binding domain)"/>
    <property type="match status" value="1"/>
</dbReference>
<dbReference type="PANTHER" id="PTHR22738">
    <property type="entry name" value="RASSF"/>
    <property type="match status" value="1"/>
</dbReference>
<dbReference type="Pfam" id="PF16517">
    <property type="entry name" value="Nore1-SARAH"/>
    <property type="match status" value="1"/>
</dbReference>
<dbReference type="OrthoDB" id="9976881at2759"/>
<keyword evidence="8" id="KW-1185">Reference proteome</keyword>
<feature type="domain" description="SARAH" evidence="6">
    <location>
        <begin position="95"/>
        <end position="142"/>
    </location>
</feature>
<evidence type="ECO:0000259" key="5">
    <source>
        <dbReference type="PROSITE" id="PS50023"/>
    </source>
</evidence>
<dbReference type="PROSITE" id="PS50951">
    <property type="entry name" value="SARAH"/>
    <property type="match status" value="1"/>
</dbReference>
<evidence type="ECO:0000256" key="2">
    <source>
        <dbReference type="ARBA" id="ARBA00022833"/>
    </source>
</evidence>
<evidence type="ECO:0000313" key="7">
    <source>
        <dbReference type="EMBL" id="EZA61035.1"/>
    </source>
</evidence>
<dbReference type="CDD" id="cd09401">
    <property type="entry name" value="LIM_TLP_like"/>
    <property type="match status" value="1"/>
</dbReference>
<dbReference type="OMA" id="YHEEEYR"/>
<organism evidence="7 8">
    <name type="scientific">Ooceraea biroi</name>
    <name type="common">Clonal raider ant</name>
    <name type="synonym">Cerapachys biroi</name>
    <dbReference type="NCBI Taxonomy" id="2015173"/>
    <lineage>
        <taxon>Eukaryota</taxon>
        <taxon>Metazoa</taxon>
        <taxon>Ecdysozoa</taxon>
        <taxon>Arthropoda</taxon>
        <taxon>Hexapoda</taxon>
        <taxon>Insecta</taxon>
        <taxon>Pterygota</taxon>
        <taxon>Neoptera</taxon>
        <taxon>Endopterygota</taxon>
        <taxon>Hymenoptera</taxon>
        <taxon>Apocrita</taxon>
        <taxon>Aculeata</taxon>
        <taxon>Formicoidea</taxon>
        <taxon>Formicidae</taxon>
        <taxon>Dorylinae</taxon>
        <taxon>Ooceraea</taxon>
    </lineage>
</organism>
<dbReference type="Pfam" id="PF00412">
    <property type="entry name" value="LIM"/>
    <property type="match status" value="1"/>
</dbReference>
<evidence type="ECO:0000256" key="1">
    <source>
        <dbReference type="ARBA" id="ARBA00022723"/>
    </source>
</evidence>
<dbReference type="PANTHER" id="PTHR22738:SF15">
    <property type="entry name" value="LD40758P"/>
    <property type="match status" value="1"/>
</dbReference>
<evidence type="ECO:0000256" key="4">
    <source>
        <dbReference type="PROSITE-ProRule" id="PRU00125"/>
    </source>
</evidence>
<evidence type="ECO:0000313" key="8">
    <source>
        <dbReference type="Proteomes" id="UP000053097"/>
    </source>
</evidence>
<sequence length="146" mass="17596">MWKCHKCGKPVYFAERKQSLGYIWHPECLRCEECGKRLNPGQHAELFSFNYLIKQRRLKDDEYPLEVRVVLGPHENVARLFLVDKLSTPEISSDVAQFLNLSLAECHGILQRYQYEEERQILLLKEKYKEMRRRIKQRMEELKVRL</sequence>
<dbReference type="InterPro" id="IPR033614">
    <property type="entry name" value="RASSF1-6"/>
</dbReference>
<accession>A0A026WY89</accession>
<dbReference type="SMART" id="SM00132">
    <property type="entry name" value="LIM"/>
    <property type="match status" value="1"/>
</dbReference>
<keyword evidence="1 4" id="KW-0479">Metal-binding</keyword>
<proteinExistence type="predicted"/>
<evidence type="ECO:0000256" key="3">
    <source>
        <dbReference type="ARBA" id="ARBA00023038"/>
    </source>
</evidence>
<gene>
    <name evidence="7" type="ORF">X777_08247</name>
</gene>